<dbReference type="SUPFAM" id="SSF54001">
    <property type="entry name" value="Cysteine proteinases"/>
    <property type="match status" value="1"/>
</dbReference>
<dbReference type="PROSITE" id="PS51782">
    <property type="entry name" value="LYSM"/>
    <property type="match status" value="3"/>
</dbReference>
<evidence type="ECO:0000256" key="7">
    <source>
        <dbReference type="SAM" id="SignalP"/>
    </source>
</evidence>
<dbReference type="Pfam" id="PF00877">
    <property type="entry name" value="NLPC_P60"/>
    <property type="match status" value="1"/>
</dbReference>
<feature type="domain" description="LysM" evidence="8">
    <location>
        <begin position="153"/>
        <end position="196"/>
    </location>
</feature>
<keyword evidence="5" id="KW-0378">Hydrolase</keyword>
<feature type="chain" id="PRO_5045765048" evidence="7">
    <location>
        <begin position="25"/>
        <end position="337"/>
    </location>
</feature>
<comment type="caution">
    <text evidence="10">The sequence shown here is derived from an EMBL/GenBank/DDBJ whole genome shotgun (WGS) entry which is preliminary data.</text>
</comment>
<feature type="signal peptide" evidence="7">
    <location>
        <begin position="1"/>
        <end position="24"/>
    </location>
</feature>
<evidence type="ECO:0000256" key="2">
    <source>
        <dbReference type="ARBA" id="ARBA00022670"/>
    </source>
</evidence>
<proteinExistence type="inferred from homology"/>
<evidence type="ECO:0000259" key="8">
    <source>
        <dbReference type="PROSITE" id="PS51782"/>
    </source>
</evidence>
<feature type="domain" description="LysM" evidence="8">
    <location>
        <begin position="83"/>
        <end position="126"/>
    </location>
</feature>
<dbReference type="InterPro" id="IPR018392">
    <property type="entry name" value="LysM"/>
</dbReference>
<evidence type="ECO:0000259" key="9">
    <source>
        <dbReference type="PROSITE" id="PS51935"/>
    </source>
</evidence>
<accession>A0ABU5IXH2</accession>
<evidence type="ECO:0000313" key="10">
    <source>
        <dbReference type="EMBL" id="MDZ5471874.1"/>
    </source>
</evidence>
<dbReference type="Gene3D" id="3.90.1720.10">
    <property type="entry name" value="endopeptidase domain like (from Nostoc punctiforme)"/>
    <property type="match status" value="1"/>
</dbReference>
<keyword evidence="2" id="KW-0645">Protease</keyword>
<dbReference type="InterPro" id="IPR051202">
    <property type="entry name" value="Peptidase_C40"/>
</dbReference>
<dbReference type="InterPro" id="IPR038765">
    <property type="entry name" value="Papain-like_cys_pep_sf"/>
</dbReference>
<name>A0ABU5IXH2_9BACI</name>
<dbReference type="Proteomes" id="UP001290455">
    <property type="component" value="Unassembled WGS sequence"/>
</dbReference>
<evidence type="ECO:0000313" key="11">
    <source>
        <dbReference type="Proteomes" id="UP001290455"/>
    </source>
</evidence>
<dbReference type="RefSeq" id="WP_322446163.1">
    <property type="nucleotide sequence ID" value="NZ_JAXOFX010000004.1"/>
</dbReference>
<protein>
    <submittedName>
        <fullName evidence="10">LysM peptidoglycan-binding domain-containing protein</fullName>
    </submittedName>
</protein>
<sequence>MKRKLISIVTITLLSSTIATSTYASSTTYTVKQGDTLSSIAIKHKLTIKDLLTLNKLKSDKIFINQKLVVSKKTATPAEKKSTIYKVKKGDSLSGIAKKYKVSLTNLKKWNKLKNDRIYAGQKLKVSSISTTKAGSKKPAKVTTPAPKKEKSFEYTVKDGDTLSLISKQYGVSINQIKKFNQLDTDQIKIGQKLLIPGEKPVKSVPISTPSVPIEVEQLIIEANKYLGVQYLWGGSTTEGFDCSGFIYYVFNQAGTPLSRLSSEGYFKMTTVTDHPMPGDFVFFSNTYESNYIEGISHLGIYLGEGYFIHADTTNGVIISNLNTSYYQNHFHSFRKF</sequence>
<evidence type="ECO:0000256" key="5">
    <source>
        <dbReference type="ARBA" id="ARBA00022801"/>
    </source>
</evidence>
<dbReference type="EMBL" id="JAXOFX010000004">
    <property type="protein sequence ID" value="MDZ5471874.1"/>
    <property type="molecule type" value="Genomic_DNA"/>
</dbReference>
<reference evidence="10 11" key="1">
    <citation type="submission" date="2023-11" db="EMBL/GenBank/DDBJ databases">
        <title>Bacillus jintuensis, isolated from a mudflat on the Beibu Gulf coast.</title>
        <authorList>
            <person name="Li M."/>
        </authorList>
    </citation>
    <scope>NUCLEOTIDE SEQUENCE [LARGE SCALE GENOMIC DNA]</scope>
    <source>
        <strain evidence="10 11">31A1R</strain>
    </source>
</reference>
<comment type="similarity">
    <text evidence="1">Belongs to the peptidase C40 family.</text>
</comment>
<dbReference type="InterPro" id="IPR036779">
    <property type="entry name" value="LysM_dom_sf"/>
</dbReference>
<dbReference type="Gene3D" id="3.10.350.10">
    <property type="entry name" value="LysM domain"/>
    <property type="match status" value="3"/>
</dbReference>
<evidence type="ECO:0000256" key="4">
    <source>
        <dbReference type="ARBA" id="ARBA00022737"/>
    </source>
</evidence>
<evidence type="ECO:0000256" key="6">
    <source>
        <dbReference type="ARBA" id="ARBA00022807"/>
    </source>
</evidence>
<dbReference type="PANTHER" id="PTHR47053:SF1">
    <property type="entry name" value="MUREIN DD-ENDOPEPTIDASE MEPH-RELATED"/>
    <property type="match status" value="1"/>
</dbReference>
<evidence type="ECO:0000256" key="1">
    <source>
        <dbReference type="ARBA" id="ARBA00007074"/>
    </source>
</evidence>
<dbReference type="Pfam" id="PF01476">
    <property type="entry name" value="LysM"/>
    <property type="match status" value="3"/>
</dbReference>
<feature type="domain" description="NlpC/P60" evidence="9">
    <location>
        <begin position="213"/>
        <end position="337"/>
    </location>
</feature>
<dbReference type="SMART" id="SM00257">
    <property type="entry name" value="LysM"/>
    <property type="match status" value="3"/>
</dbReference>
<dbReference type="SUPFAM" id="SSF54106">
    <property type="entry name" value="LysM domain"/>
    <property type="match status" value="3"/>
</dbReference>
<dbReference type="PROSITE" id="PS51935">
    <property type="entry name" value="NLPC_P60"/>
    <property type="match status" value="1"/>
</dbReference>
<keyword evidence="4" id="KW-0677">Repeat</keyword>
<dbReference type="PANTHER" id="PTHR47053">
    <property type="entry name" value="MUREIN DD-ENDOPEPTIDASE MEPH-RELATED"/>
    <property type="match status" value="1"/>
</dbReference>
<feature type="domain" description="LysM" evidence="8">
    <location>
        <begin position="27"/>
        <end position="70"/>
    </location>
</feature>
<dbReference type="InterPro" id="IPR000064">
    <property type="entry name" value="NLP_P60_dom"/>
</dbReference>
<gene>
    <name evidence="10" type="ORF">SM124_08940</name>
</gene>
<organism evidence="10 11">
    <name type="scientific">Robertmurraya mangrovi</name>
    <dbReference type="NCBI Taxonomy" id="3098077"/>
    <lineage>
        <taxon>Bacteria</taxon>
        <taxon>Bacillati</taxon>
        <taxon>Bacillota</taxon>
        <taxon>Bacilli</taxon>
        <taxon>Bacillales</taxon>
        <taxon>Bacillaceae</taxon>
        <taxon>Robertmurraya</taxon>
    </lineage>
</organism>
<keyword evidence="11" id="KW-1185">Reference proteome</keyword>
<keyword evidence="6" id="KW-0788">Thiol protease</keyword>
<dbReference type="CDD" id="cd00118">
    <property type="entry name" value="LysM"/>
    <property type="match status" value="3"/>
</dbReference>
<evidence type="ECO:0000256" key="3">
    <source>
        <dbReference type="ARBA" id="ARBA00022729"/>
    </source>
</evidence>
<keyword evidence="3 7" id="KW-0732">Signal</keyword>